<keyword evidence="1" id="KW-0378">Hydrolase</keyword>
<name>A0A2Z7CSY9_9LAMI</name>
<dbReference type="EMBL" id="KQ994642">
    <property type="protein sequence ID" value="KZV47784.1"/>
    <property type="molecule type" value="Genomic_DNA"/>
</dbReference>
<reference evidence="1 2" key="1">
    <citation type="journal article" date="2015" name="Proc. Natl. Acad. Sci. U.S.A.">
        <title>The resurrection genome of Boea hygrometrica: A blueprint for survival of dehydration.</title>
        <authorList>
            <person name="Xiao L."/>
            <person name="Yang G."/>
            <person name="Zhang L."/>
            <person name="Yang X."/>
            <person name="Zhao S."/>
            <person name="Ji Z."/>
            <person name="Zhou Q."/>
            <person name="Hu M."/>
            <person name="Wang Y."/>
            <person name="Chen M."/>
            <person name="Xu Y."/>
            <person name="Jin H."/>
            <person name="Xiao X."/>
            <person name="Hu G."/>
            <person name="Bao F."/>
            <person name="Hu Y."/>
            <person name="Wan P."/>
            <person name="Li L."/>
            <person name="Deng X."/>
            <person name="Kuang T."/>
            <person name="Xiang C."/>
            <person name="Zhu J.K."/>
            <person name="Oliver M.J."/>
            <person name="He Y."/>
        </authorList>
    </citation>
    <scope>NUCLEOTIDE SEQUENCE [LARGE SCALE GENOMIC DNA]</scope>
    <source>
        <strain evidence="2">cv. XS01</strain>
    </source>
</reference>
<gene>
    <name evidence="1" type="ORF">F511_41505</name>
</gene>
<organism evidence="1 2">
    <name type="scientific">Dorcoceras hygrometricum</name>
    <dbReference type="NCBI Taxonomy" id="472368"/>
    <lineage>
        <taxon>Eukaryota</taxon>
        <taxon>Viridiplantae</taxon>
        <taxon>Streptophyta</taxon>
        <taxon>Embryophyta</taxon>
        <taxon>Tracheophyta</taxon>
        <taxon>Spermatophyta</taxon>
        <taxon>Magnoliopsida</taxon>
        <taxon>eudicotyledons</taxon>
        <taxon>Gunneridae</taxon>
        <taxon>Pentapetalae</taxon>
        <taxon>asterids</taxon>
        <taxon>lamiids</taxon>
        <taxon>Lamiales</taxon>
        <taxon>Gesneriaceae</taxon>
        <taxon>Didymocarpoideae</taxon>
        <taxon>Trichosporeae</taxon>
        <taxon>Loxocarpinae</taxon>
        <taxon>Dorcoceras</taxon>
    </lineage>
</organism>
<evidence type="ECO:0000313" key="1">
    <source>
        <dbReference type="EMBL" id="KZV47784.1"/>
    </source>
</evidence>
<keyword evidence="1" id="KW-0645">Protease</keyword>
<protein>
    <submittedName>
        <fullName evidence="1">Subtilisin-like protease</fullName>
    </submittedName>
</protein>
<dbReference type="GO" id="GO:0008233">
    <property type="term" value="F:peptidase activity"/>
    <property type="evidence" value="ECO:0007669"/>
    <property type="project" value="UniProtKB-KW"/>
</dbReference>
<dbReference type="GO" id="GO:0006508">
    <property type="term" value="P:proteolysis"/>
    <property type="evidence" value="ECO:0007669"/>
    <property type="project" value="UniProtKB-KW"/>
</dbReference>
<sequence length="97" mass="10847">MELAAGLAMETSKVKTVVRNELQDTSRDLQWIQSQASLLLYIQSTWYPDARKAKVAKLDIQTQATAHPVVSYNEPAVAMHPGAKYPVDKEFSRSAKQ</sequence>
<dbReference type="Proteomes" id="UP000250235">
    <property type="component" value="Unassembled WGS sequence"/>
</dbReference>
<dbReference type="AlphaFoldDB" id="A0A2Z7CSY9"/>
<proteinExistence type="predicted"/>
<accession>A0A2Z7CSY9</accession>
<evidence type="ECO:0000313" key="2">
    <source>
        <dbReference type="Proteomes" id="UP000250235"/>
    </source>
</evidence>
<keyword evidence="2" id="KW-1185">Reference proteome</keyword>